<name>A0A6J4QAL9_9ACTN</name>
<accession>A0A6J4QAL9</accession>
<reference evidence="1" key="1">
    <citation type="submission" date="2020-02" db="EMBL/GenBank/DDBJ databases">
        <authorList>
            <person name="Meier V. D."/>
        </authorList>
    </citation>
    <scope>NUCLEOTIDE SEQUENCE</scope>
    <source>
        <strain evidence="1">AVDCRST_MAG37</strain>
    </source>
</reference>
<organism evidence="1">
    <name type="scientific">uncultured Rubrobacteraceae bacterium</name>
    <dbReference type="NCBI Taxonomy" id="349277"/>
    <lineage>
        <taxon>Bacteria</taxon>
        <taxon>Bacillati</taxon>
        <taxon>Actinomycetota</taxon>
        <taxon>Rubrobacteria</taxon>
        <taxon>Rubrobacterales</taxon>
        <taxon>Rubrobacteraceae</taxon>
        <taxon>environmental samples</taxon>
    </lineage>
</organism>
<sequence length="74" mass="7757">QALVGQDASDGRLDVRAARLGVRMSGAREPGLGPPGASCGDGRLSSLARRLLVPRLALRPGEGTRNGRPRSRKL</sequence>
<dbReference type="AlphaFoldDB" id="A0A6J4QAL9"/>
<feature type="non-terminal residue" evidence="1">
    <location>
        <position position="1"/>
    </location>
</feature>
<proteinExistence type="predicted"/>
<feature type="non-terminal residue" evidence="1">
    <location>
        <position position="74"/>
    </location>
</feature>
<dbReference type="EMBL" id="CADCVD010000033">
    <property type="protein sequence ID" value="CAA9435010.1"/>
    <property type="molecule type" value="Genomic_DNA"/>
</dbReference>
<gene>
    <name evidence="1" type="ORF">AVDCRST_MAG37-892</name>
</gene>
<protein>
    <submittedName>
        <fullName evidence="1">Uncharacterized protein</fullName>
    </submittedName>
</protein>
<evidence type="ECO:0000313" key="1">
    <source>
        <dbReference type="EMBL" id="CAA9435010.1"/>
    </source>
</evidence>